<dbReference type="InterPro" id="IPR000315">
    <property type="entry name" value="Znf_B-box"/>
</dbReference>
<keyword evidence="7" id="KW-0863">Zinc-finger</keyword>
<evidence type="ECO:0000256" key="4">
    <source>
        <dbReference type="ARBA" id="ARBA00022723"/>
    </source>
</evidence>
<evidence type="ECO:0000256" key="8">
    <source>
        <dbReference type="PROSITE-ProRule" id="PRU00236"/>
    </source>
</evidence>
<dbReference type="InterPro" id="IPR003000">
    <property type="entry name" value="Sirtuin"/>
</dbReference>
<dbReference type="OMA" id="YCQVPDC"/>
<evidence type="ECO:0000256" key="2">
    <source>
        <dbReference type="ARBA" id="ARBA00006988"/>
    </source>
</evidence>
<reference evidence="11 12" key="1">
    <citation type="submission" date="2012-10" db="EMBL/GenBank/DDBJ databases">
        <authorList>
            <person name="Zafar N."/>
            <person name="Inman J."/>
            <person name="Hall N."/>
            <person name="Lorenzi H."/>
            <person name="Caler E."/>
        </authorList>
    </citation>
    <scope>NUCLEOTIDE SEQUENCE [LARGE SCALE GENOMIC DNA]</scope>
    <source>
        <strain evidence="11 12">IP1</strain>
    </source>
</reference>
<feature type="binding site" evidence="8">
    <location>
        <position position="221"/>
    </location>
    <ligand>
        <name>Zn(2+)</name>
        <dbReference type="ChEBI" id="CHEBI:29105"/>
    </ligand>
</feature>
<gene>
    <name evidence="11" type="ORF">EIN_370090</name>
</gene>
<dbReference type="InterPro" id="IPR029035">
    <property type="entry name" value="DHS-like_NAD/FAD-binding_dom"/>
</dbReference>
<dbReference type="InterPro" id="IPR026590">
    <property type="entry name" value="Ssirtuin_cat_dom"/>
</dbReference>
<keyword evidence="3" id="KW-0808">Transferase</keyword>
<dbReference type="Gene3D" id="3.40.50.1220">
    <property type="entry name" value="TPP-binding domain"/>
    <property type="match status" value="1"/>
</dbReference>
<feature type="domain" description="B box-type" evidence="9">
    <location>
        <begin position="22"/>
        <end position="56"/>
    </location>
</feature>
<dbReference type="SUPFAM" id="SSF52467">
    <property type="entry name" value="DHS-like NAD/FAD-binding domain"/>
    <property type="match status" value="1"/>
</dbReference>
<dbReference type="InterPro" id="IPR050134">
    <property type="entry name" value="NAD-dep_sirtuin_deacylases"/>
</dbReference>
<evidence type="ECO:0000256" key="1">
    <source>
        <dbReference type="ARBA" id="ARBA00001947"/>
    </source>
</evidence>
<dbReference type="Gene3D" id="3.30.1600.10">
    <property type="entry name" value="SIR2/SIRT2 'Small Domain"/>
    <property type="match status" value="1"/>
</dbReference>
<dbReference type="InterPro" id="IPR026591">
    <property type="entry name" value="Sirtuin_cat_small_dom_sf"/>
</dbReference>
<evidence type="ECO:0000256" key="5">
    <source>
        <dbReference type="ARBA" id="ARBA00022833"/>
    </source>
</evidence>
<dbReference type="PANTHER" id="PTHR11085">
    <property type="entry name" value="NAD-DEPENDENT PROTEIN DEACYLASE SIRTUIN-5, MITOCHONDRIAL-RELATED"/>
    <property type="match status" value="1"/>
</dbReference>
<organism evidence="11 12">
    <name type="scientific">Entamoeba invadens IP1</name>
    <dbReference type="NCBI Taxonomy" id="370355"/>
    <lineage>
        <taxon>Eukaryota</taxon>
        <taxon>Amoebozoa</taxon>
        <taxon>Evosea</taxon>
        <taxon>Archamoebae</taxon>
        <taxon>Mastigamoebida</taxon>
        <taxon>Entamoebidae</taxon>
        <taxon>Entamoeba</taxon>
    </lineage>
</organism>
<evidence type="ECO:0000256" key="7">
    <source>
        <dbReference type="PROSITE-ProRule" id="PRU00024"/>
    </source>
</evidence>
<dbReference type="EMBL" id="KB206332">
    <property type="protein sequence ID" value="ELP92667.1"/>
    <property type="molecule type" value="Genomic_DNA"/>
</dbReference>
<evidence type="ECO:0000256" key="3">
    <source>
        <dbReference type="ARBA" id="ARBA00022679"/>
    </source>
</evidence>
<comment type="similarity">
    <text evidence="2">Belongs to the sirtuin family.</text>
</comment>
<dbReference type="RefSeq" id="XP_004259438.1">
    <property type="nucleotide sequence ID" value="XM_004259390.1"/>
</dbReference>
<sequence>MACEHFPHDLHPIGPKAIINKCTDCKEKADLVCVTCNKGFCGSCSATHNHFVFANQLGYHCTKCAKEFPLSLHQKYSTSLPPFIPRNIKGFGLYMKAKHPKKIVVMAGAGMSTSAGIPDFRTPGTGLYDNLEKYDLPYPTAVFDIDYFEENPQPFYTLAKELMPGIGKYFPTPTHHFVGFLNNLKVLSMLFTQNIDGLETVANIPDDKTVFAHGHYNTGHCLKCKKLVQKDEFIDDVMLGKVSKCKCGGVIKPDIVFFGENLPKRFFDSFKYVKDCDLLICIGTSLVVEPFASLAEMPELGTPRVLINMEDVGDFNYKDDLKLLGKCDDIIFDIVNEIGQKDAFQKYLDAFEFKK</sequence>
<evidence type="ECO:0000259" key="9">
    <source>
        <dbReference type="PROSITE" id="PS50119"/>
    </source>
</evidence>
<evidence type="ECO:0000313" key="12">
    <source>
        <dbReference type="Proteomes" id="UP000014680"/>
    </source>
</evidence>
<dbReference type="GO" id="GO:0008270">
    <property type="term" value="F:zinc ion binding"/>
    <property type="evidence" value="ECO:0007669"/>
    <property type="project" value="UniProtKB-KW"/>
</dbReference>
<evidence type="ECO:0000313" key="11">
    <source>
        <dbReference type="EMBL" id="ELP92667.1"/>
    </source>
</evidence>
<dbReference type="SMR" id="A0A0A1UGH7"/>
<dbReference type="VEuPathDB" id="AmoebaDB:EIN_370090"/>
<dbReference type="Pfam" id="PF02146">
    <property type="entry name" value="SIR2"/>
    <property type="match status" value="1"/>
</dbReference>
<dbReference type="AlphaFoldDB" id="A0A0A1UGH7"/>
<dbReference type="PROSITE" id="PS50305">
    <property type="entry name" value="SIRTUIN"/>
    <property type="match status" value="1"/>
</dbReference>
<dbReference type="GO" id="GO:0070403">
    <property type="term" value="F:NAD+ binding"/>
    <property type="evidence" value="ECO:0007669"/>
    <property type="project" value="InterPro"/>
</dbReference>
<keyword evidence="6" id="KW-0520">NAD</keyword>
<proteinExistence type="inferred from homology"/>
<feature type="domain" description="Deacetylase sirtuin-type" evidence="10">
    <location>
        <begin position="81"/>
        <end position="341"/>
    </location>
</feature>
<accession>A0A0A1UGH7</accession>
<dbReference type="PROSITE" id="PS50119">
    <property type="entry name" value="ZF_BBOX"/>
    <property type="match status" value="1"/>
</dbReference>
<feature type="active site" description="Proton acceptor" evidence="8">
    <location>
        <position position="213"/>
    </location>
</feature>
<keyword evidence="12" id="KW-1185">Reference proteome</keyword>
<evidence type="ECO:0000256" key="6">
    <source>
        <dbReference type="ARBA" id="ARBA00023027"/>
    </source>
</evidence>
<dbReference type="GO" id="GO:0005634">
    <property type="term" value="C:nucleus"/>
    <property type="evidence" value="ECO:0007669"/>
    <property type="project" value="TreeGrafter"/>
</dbReference>
<dbReference type="KEGG" id="eiv:EIN_370090"/>
<name>A0A0A1UGH7_ENTIV</name>
<comment type="cofactor">
    <cofactor evidence="1">
        <name>Zn(2+)</name>
        <dbReference type="ChEBI" id="CHEBI:29105"/>
    </cofactor>
</comment>
<feature type="binding site" evidence="8">
    <location>
        <position position="247"/>
    </location>
    <ligand>
        <name>Zn(2+)</name>
        <dbReference type="ChEBI" id="CHEBI:29105"/>
    </ligand>
</feature>
<keyword evidence="5 8" id="KW-0862">Zinc</keyword>
<feature type="binding site" evidence="8">
    <location>
        <position position="224"/>
    </location>
    <ligand>
        <name>Zn(2+)</name>
        <dbReference type="ChEBI" id="CHEBI:29105"/>
    </ligand>
</feature>
<protein>
    <submittedName>
        <fullName evidence="11">NAD-dependent deacetylase sirtuin-2, putative</fullName>
    </submittedName>
</protein>
<dbReference type="GeneID" id="14891627"/>
<dbReference type="PANTHER" id="PTHR11085:SF6">
    <property type="entry name" value="NAD-DEPENDENT PROTEIN DEACETYLASE SIRTUIN-2"/>
    <property type="match status" value="1"/>
</dbReference>
<evidence type="ECO:0000259" key="10">
    <source>
        <dbReference type="PROSITE" id="PS50305"/>
    </source>
</evidence>
<feature type="binding site" evidence="8">
    <location>
        <position position="245"/>
    </location>
    <ligand>
        <name>Zn(2+)</name>
        <dbReference type="ChEBI" id="CHEBI:29105"/>
    </ligand>
</feature>
<keyword evidence="4 8" id="KW-0479">Metal-binding</keyword>
<dbReference type="GO" id="GO:0017136">
    <property type="term" value="F:histone deacetylase activity, NAD-dependent"/>
    <property type="evidence" value="ECO:0007669"/>
    <property type="project" value="TreeGrafter"/>
</dbReference>
<dbReference type="Proteomes" id="UP000014680">
    <property type="component" value="Unassembled WGS sequence"/>
</dbReference>
<dbReference type="OrthoDB" id="420264at2759"/>